<keyword evidence="3" id="KW-0119">Carbohydrate metabolism</keyword>
<dbReference type="InterPro" id="IPR006710">
    <property type="entry name" value="Glyco_hydro_43"/>
</dbReference>
<dbReference type="EMBL" id="KZ857381">
    <property type="protein sequence ID" value="RDX56216.1"/>
    <property type="molecule type" value="Genomic_DNA"/>
</dbReference>
<comment type="similarity">
    <text evidence="1 5">Belongs to the glycosyl hydrolase 43 family.</text>
</comment>
<evidence type="ECO:0000256" key="2">
    <source>
        <dbReference type="ARBA" id="ARBA00022801"/>
    </source>
</evidence>
<keyword evidence="2 5" id="KW-0378">Hydrolase</keyword>
<dbReference type="OrthoDB" id="5211809at2759"/>
<evidence type="ECO:0000256" key="4">
    <source>
        <dbReference type="ARBA" id="ARBA00023295"/>
    </source>
</evidence>
<dbReference type="PANTHER" id="PTHR43772:SF2">
    <property type="entry name" value="PUTATIVE (AFU_ORTHOLOGUE AFUA_2G04480)-RELATED"/>
    <property type="match status" value="1"/>
</dbReference>
<keyword evidence="6" id="KW-0732">Signal</keyword>
<evidence type="ECO:0000256" key="3">
    <source>
        <dbReference type="ARBA" id="ARBA00023277"/>
    </source>
</evidence>
<evidence type="ECO:0000313" key="7">
    <source>
        <dbReference type="EMBL" id="RDX56216.1"/>
    </source>
</evidence>
<keyword evidence="8" id="KW-1185">Reference proteome</keyword>
<dbReference type="GO" id="GO:0005975">
    <property type="term" value="P:carbohydrate metabolic process"/>
    <property type="evidence" value="ECO:0007669"/>
    <property type="project" value="InterPro"/>
</dbReference>
<evidence type="ECO:0000256" key="6">
    <source>
        <dbReference type="SAM" id="SignalP"/>
    </source>
</evidence>
<protein>
    <submittedName>
        <fullName evidence="7">Glycoside hydrolase family 43 protein</fullName>
    </submittedName>
</protein>
<reference evidence="7 8" key="1">
    <citation type="journal article" date="2018" name="Biotechnol. Biofuels">
        <title>Integrative visual omics of the white-rot fungus Polyporus brumalis exposes the biotechnological potential of its oxidative enzymes for delignifying raw plant biomass.</title>
        <authorList>
            <person name="Miyauchi S."/>
            <person name="Rancon A."/>
            <person name="Drula E."/>
            <person name="Hage H."/>
            <person name="Chaduli D."/>
            <person name="Favel A."/>
            <person name="Grisel S."/>
            <person name="Henrissat B."/>
            <person name="Herpoel-Gimbert I."/>
            <person name="Ruiz-Duenas F.J."/>
            <person name="Chevret D."/>
            <person name="Hainaut M."/>
            <person name="Lin J."/>
            <person name="Wang M."/>
            <person name="Pangilinan J."/>
            <person name="Lipzen A."/>
            <person name="Lesage-Meessen L."/>
            <person name="Navarro D."/>
            <person name="Riley R."/>
            <person name="Grigoriev I.V."/>
            <person name="Zhou S."/>
            <person name="Raouche S."/>
            <person name="Rosso M.N."/>
        </authorList>
    </citation>
    <scope>NUCLEOTIDE SEQUENCE [LARGE SCALE GENOMIC DNA]</scope>
    <source>
        <strain evidence="7 8">BRFM 1820</strain>
    </source>
</reference>
<dbReference type="InterPro" id="IPR023296">
    <property type="entry name" value="Glyco_hydro_beta-prop_sf"/>
</dbReference>
<evidence type="ECO:0000256" key="5">
    <source>
        <dbReference type="RuleBase" id="RU361187"/>
    </source>
</evidence>
<evidence type="ECO:0000256" key="1">
    <source>
        <dbReference type="ARBA" id="ARBA00009865"/>
    </source>
</evidence>
<dbReference type="GO" id="GO:0004553">
    <property type="term" value="F:hydrolase activity, hydrolyzing O-glycosyl compounds"/>
    <property type="evidence" value="ECO:0007669"/>
    <property type="project" value="InterPro"/>
</dbReference>
<gene>
    <name evidence="7" type="ORF">OH76DRAFT_1337727</name>
</gene>
<dbReference type="Pfam" id="PF04616">
    <property type="entry name" value="Glyco_hydro_43"/>
    <property type="match status" value="1"/>
</dbReference>
<sequence>MYKFPALLAIVVGLLPVALGASSKPSRWHTNGTYINNATTIAADPYVRWDAKTGAYWAYSTEGADPGWYYGIYTSPDLATWSKIPGGAIKDDSTNIWAQDWWWAPECYYNEKTGWYFLFHAGRYLNSSKIAEYFKYPDFEEASKIGVAVSRSPSGPFVSIADRPIDYHPFDPDYYDINLLMSPPYLQPPTRDVGLTAPKGTYIPSIDPNVFWDDDGSIWLFFSRNAYRNWVWSDEFGKYIEESNIYAVRLDDAWWNDPHAKTLPAVHKSFRDVHKNQPKGWQTSVNESFPGPTRKDGWVAVISYALQPQAWENAHVNDHAASGGTLKDRRWSEGSTTIKRYDSYGNPVYFLTYSANNYQSPDYGVGYAYAHSVSGPYYKSGSNPVLSQDASRSVYSTGHGSIVASGATPNELYYPHHARPSPADDRYLYSSRLFVEPDALYLGFGADAGDLRLPSGVAPLSIHAKGGSNGTYEVSVTSASGATFDLVNPINRVTVEVVSGDDGVSVHVDGGLVTVDGTAKGPGRTKVKLVYERARSNSTAPWSPVSQFRTVDDADVVSSTITL</sequence>
<dbReference type="Gene3D" id="2.115.10.20">
    <property type="entry name" value="Glycosyl hydrolase domain, family 43"/>
    <property type="match status" value="1"/>
</dbReference>
<dbReference type="InterPro" id="IPR052176">
    <property type="entry name" value="Glycosyl_Hydrlase_43_Enz"/>
</dbReference>
<keyword evidence="4 5" id="KW-0326">Glycosidase</keyword>
<feature type="signal peptide" evidence="6">
    <location>
        <begin position="1"/>
        <end position="20"/>
    </location>
</feature>
<organism evidence="7 8">
    <name type="scientific">Lentinus brumalis</name>
    <dbReference type="NCBI Taxonomy" id="2498619"/>
    <lineage>
        <taxon>Eukaryota</taxon>
        <taxon>Fungi</taxon>
        <taxon>Dikarya</taxon>
        <taxon>Basidiomycota</taxon>
        <taxon>Agaricomycotina</taxon>
        <taxon>Agaricomycetes</taxon>
        <taxon>Polyporales</taxon>
        <taxon>Polyporaceae</taxon>
        <taxon>Lentinus</taxon>
    </lineage>
</organism>
<accession>A0A371DUJ2</accession>
<dbReference type="AlphaFoldDB" id="A0A371DUJ2"/>
<dbReference type="Proteomes" id="UP000256964">
    <property type="component" value="Unassembled WGS sequence"/>
</dbReference>
<evidence type="ECO:0000313" key="8">
    <source>
        <dbReference type="Proteomes" id="UP000256964"/>
    </source>
</evidence>
<name>A0A371DUJ2_9APHY</name>
<dbReference type="SUPFAM" id="SSF75005">
    <property type="entry name" value="Arabinanase/levansucrase/invertase"/>
    <property type="match status" value="1"/>
</dbReference>
<proteinExistence type="inferred from homology"/>
<dbReference type="PANTHER" id="PTHR43772">
    <property type="entry name" value="ENDO-1,4-BETA-XYLANASE"/>
    <property type="match status" value="1"/>
</dbReference>
<feature type="chain" id="PRO_5016563459" evidence="6">
    <location>
        <begin position="21"/>
        <end position="563"/>
    </location>
</feature>